<name>A0A813HHI5_POLGL</name>
<keyword evidence="3" id="KW-1185">Reference proteome</keyword>
<proteinExistence type="predicted"/>
<comment type="caution">
    <text evidence="2">The sequence shown here is derived from an EMBL/GenBank/DDBJ whole genome shotgun (WGS) entry which is preliminary data.</text>
</comment>
<accession>A0A813HHI5</accession>
<gene>
    <name evidence="2" type="ORF">PGLA1383_LOCUS52536</name>
</gene>
<reference evidence="2" key="1">
    <citation type="submission" date="2021-02" db="EMBL/GenBank/DDBJ databases">
        <authorList>
            <person name="Dougan E. K."/>
            <person name="Rhodes N."/>
            <person name="Thang M."/>
            <person name="Chan C."/>
        </authorList>
    </citation>
    <scope>NUCLEOTIDE SEQUENCE</scope>
</reference>
<feature type="region of interest" description="Disordered" evidence="1">
    <location>
        <begin position="39"/>
        <end position="76"/>
    </location>
</feature>
<dbReference type="Proteomes" id="UP000654075">
    <property type="component" value="Unassembled WGS sequence"/>
</dbReference>
<protein>
    <submittedName>
        <fullName evidence="2">Uncharacterized protein</fullName>
    </submittedName>
</protein>
<dbReference type="EMBL" id="CAJNNV010031624">
    <property type="protein sequence ID" value="CAE8637149.1"/>
    <property type="molecule type" value="Genomic_DNA"/>
</dbReference>
<organism evidence="2 3">
    <name type="scientific">Polarella glacialis</name>
    <name type="common">Dinoflagellate</name>
    <dbReference type="NCBI Taxonomy" id="89957"/>
    <lineage>
        <taxon>Eukaryota</taxon>
        <taxon>Sar</taxon>
        <taxon>Alveolata</taxon>
        <taxon>Dinophyceae</taxon>
        <taxon>Suessiales</taxon>
        <taxon>Suessiaceae</taxon>
        <taxon>Polarella</taxon>
    </lineage>
</organism>
<evidence type="ECO:0000313" key="3">
    <source>
        <dbReference type="Proteomes" id="UP000654075"/>
    </source>
</evidence>
<evidence type="ECO:0000313" key="2">
    <source>
        <dbReference type="EMBL" id="CAE8637149.1"/>
    </source>
</evidence>
<evidence type="ECO:0000256" key="1">
    <source>
        <dbReference type="SAM" id="MobiDB-lite"/>
    </source>
</evidence>
<sequence length="118" mass="13255">MSWGVLPKLPEQVKLIVFVVAASGQSAFCDAEQGRININNNHNNSSNKNTNNNNDNNNDNNNHNNNNDNKNNNNNNIVEEFSGQTVLRGPIENYVADVDVIAMMEKNDKGKWFCSFTR</sequence>
<dbReference type="AlphaFoldDB" id="A0A813HHI5"/>